<dbReference type="InterPro" id="IPR005527">
    <property type="entry name" value="MinE"/>
</dbReference>
<evidence type="ECO:0000313" key="2">
    <source>
        <dbReference type="EMBL" id="KAL3773927.1"/>
    </source>
</evidence>
<organism evidence="2 3">
    <name type="scientific">Cyclotella atomus</name>
    <dbReference type="NCBI Taxonomy" id="382360"/>
    <lineage>
        <taxon>Eukaryota</taxon>
        <taxon>Sar</taxon>
        <taxon>Stramenopiles</taxon>
        <taxon>Ochrophyta</taxon>
        <taxon>Bacillariophyta</taxon>
        <taxon>Coscinodiscophyceae</taxon>
        <taxon>Thalassiosirophycidae</taxon>
        <taxon>Stephanodiscales</taxon>
        <taxon>Stephanodiscaceae</taxon>
        <taxon>Cyclotella</taxon>
    </lineage>
</organism>
<proteinExistence type="inferred from homology"/>
<comment type="similarity">
    <text evidence="1">Belongs to the MinE family.</text>
</comment>
<evidence type="ECO:0000256" key="1">
    <source>
        <dbReference type="ARBA" id="ARBA00008168"/>
    </source>
</evidence>
<dbReference type="Gene3D" id="3.30.1070.10">
    <property type="entry name" value="Cell division topological specificity factor MinE"/>
    <property type="match status" value="1"/>
</dbReference>
<dbReference type="AlphaFoldDB" id="A0ABD3ND73"/>
<protein>
    <recommendedName>
        <fullName evidence="4">Cell division topological specificity factor</fullName>
    </recommendedName>
</protein>
<name>A0ABD3ND73_9STRA</name>
<evidence type="ECO:0000313" key="3">
    <source>
        <dbReference type="Proteomes" id="UP001530400"/>
    </source>
</evidence>
<comment type="caution">
    <text evidence="2">The sequence shown here is derived from an EMBL/GenBank/DDBJ whole genome shotgun (WGS) entry which is preliminary data.</text>
</comment>
<dbReference type="InterPro" id="IPR036707">
    <property type="entry name" value="MinE_sf"/>
</dbReference>
<evidence type="ECO:0008006" key="4">
    <source>
        <dbReference type="Google" id="ProtNLM"/>
    </source>
</evidence>
<accession>A0ABD3ND73</accession>
<dbReference type="Pfam" id="PF03776">
    <property type="entry name" value="MinE"/>
    <property type="match status" value="1"/>
</dbReference>
<keyword evidence="3" id="KW-1185">Reference proteome</keyword>
<gene>
    <name evidence="2" type="ORF">ACHAWO_004535</name>
</gene>
<reference evidence="2 3" key="1">
    <citation type="submission" date="2024-10" db="EMBL/GenBank/DDBJ databases">
        <title>Updated reference genomes for cyclostephanoid diatoms.</title>
        <authorList>
            <person name="Roberts W.R."/>
            <person name="Alverson A.J."/>
        </authorList>
    </citation>
    <scope>NUCLEOTIDE SEQUENCE [LARGE SCALE GENOMIC DNA]</scope>
    <source>
        <strain evidence="2 3">AJA010-31</strain>
    </source>
</reference>
<dbReference type="Proteomes" id="UP001530400">
    <property type="component" value="Unassembled WGS sequence"/>
</dbReference>
<dbReference type="EMBL" id="JALLPJ020001215">
    <property type="protein sequence ID" value="KAL3773927.1"/>
    <property type="molecule type" value="Genomic_DNA"/>
</dbReference>
<sequence length="99" mass="10691">MSFLNNIGKLITGTAPSVKAAASSRSVARERLSVILASQRGSDLLDGVDMEALQKDVMDVVQKHIRAAKTRTASFNVKSEGEINLFEMSVELNGIKGDR</sequence>